<comment type="caution">
    <text evidence="2">The sequence shown here is derived from an EMBL/GenBank/DDBJ whole genome shotgun (WGS) entry which is preliminary data.</text>
</comment>
<evidence type="ECO:0000313" key="2">
    <source>
        <dbReference type="EMBL" id="RXK41272.1"/>
    </source>
</evidence>
<keyword evidence="1" id="KW-0175">Coiled coil</keyword>
<dbReference type="VEuPathDB" id="FungiDB:TREMEDRAFT_65217"/>
<dbReference type="InParanoid" id="A0A4Q1BTK4"/>
<name>A0A4Q1BTK4_TREME</name>
<gene>
    <name evidence="2" type="ORF">M231_01422</name>
</gene>
<organism evidence="2 3">
    <name type="scientific">Tremella mesenterica</name>
    <name type="common">Jelly fungus</name>
    <dbReference type="NCBI Taxonomy" id="5217"/>
    <lineage>
        <taxon>Eukaryota</taxon>
        <taxon>Fungi</taxon>
        <taxon>Dikarya</taxon>
        <taxon>Basidiomycota</taxon>
        <taxon>Agaricomycotina</taxon>
        <taxon>Tremellomycetes</taxon>
        <taxon>Tremellales</taxon>
        <taxon>Tremellaceae</taxon>
        <taxon>Tremella</taxon>
    </lineage>
</organism>
<sequence>MSFSTTAESLVQYGQNVEDSEIRLITTSITLDTLLNCFEALRASEHITNAVTEAALSARQSIWYNCYDLKPCRLECCGDCTSIHYHTPPYFQQEPGTFYTPPHISMDTNTLISWVQETKDKVHAWEESHTNEELFNVLPNRMLCDDSLATATQCADMLAKIWTEDDAKRSQLHAQSLHQAQRHRLANDKLQDEVETLTQSLATLQRENRELKDQLHTSCVD</sequence>
<feature type="coiled-coil region" evidence="1">
    <location>
        <begin position="180"/>
        <end position="214"/>
    </location>
</feature>
<evidence type="ECO:0000256" key="1">
    <source>
        <dbReference type="SAM" id="Coils"/>
    </source>
</evidence>
<dbReference type="Proteomes" id="UP000289152">
    <property type="component" value="Unassembled WGS sequence"/>
</dbReference>
<dbReference type="CDD" id="cd14686">
    <property type="entry name" value="bZIP"/>
    <property type="match status" value="1"/>
</dbReference>
<protein>
    <submittedName>
        <fullName evidence="2">Uncharacterized protein</fullName>
    </submittedName>
</protein>
<dbReference type="AlphaFoldDB" id="A0A4Q1BTK4"/>
<dbReference type="EMBL" id="SDIL01000010">
    <property type="protein sequence ID" value="RXK41272.1"/>
    <property type="molecule type" value="Genomic_DNA"/>
</dbReference>
<reference evidence="2 3" key="1">
    <citation type="submission" date="2016-06" db="EMBL/GenBank/DDBJ databases">
        <title>Evolution of pathogenesis and genome organization in the Tremellales.</title>
        <authorList>
            <person name="Cuomo C."/>
            <person name="Litvintseva A."/>
            <person name="Heitman J."/>
            <person name="Chen Y."/>
            <person name="Sun S."/>
            <person name="Springer D."/>
            <person name="Dromer F."/>
            <person name="Young S."/>
            <person name="Zeng Q."/>
            <person name="Chapman S."/>
            <person name="Gujja S."/>
            <person name="Saif S."/>
            <person name="Birren B."/>
        </authorList>
    </citation>
    <scope>NUCLEOTIDE SEQUENCE [LARGE SCALE GENOMIC DNA]</scope>
    <source>
        <strain evidence="2 3">ATCC 28783</strain>
    </source>
</reference>
<keyword evidence="3" id="KW-1185">Reference proteome</keyword>
<accession>A0A4Q1BTK4</accession>
<proteinExistence type="predicted"/>
<evidence type="ECO:0000313" key="3">
    <source>
        <dbReference type="Proteomes" id="UP000289152"/>
    </source>
</evidence>